<gene>
    <name evidence="1" type="ORF">H6G24_14105</name>
</gene>
<accession>A0ABR8AB14</accession>
<dbReference type="Gene3D" id="3.10.450.40">
    <property type="match status" value="1"/>
</dbReference>
<comment type="caution">
    <text evidence="1">The sequence shown here is derived from an EMBL/GenBank/DDBJ whole genome shotgun (WGS) entry which is preliminary data.</text>
</comment>
<organism evidence="1 2">
    <name type="scientific">Calothrix parietina FACHB-288</name>
    <dbReference type="NCBI Taxonomy" id="2692896"/>
    <lineage>
        <taxon>Bacteria</taxon>
        <taxon>Bacillati</taxon>
        <taxon>Cyanobacteriota</taxon>
        <taxon>Cyanophyceae</taxon>
        <taxon>Nostocales</taxon>
        <taxon>Calotrichaceae</taxon>
        <taxon>Calothrix</taxon>
    </lineage>
</organism>
<sequence>MTIQKGIAFPLQIDPIRGNLKVASEGELFKGHILSWLQTEPKQRVMRPLYGMRDPLFESIQDINTFSAEIREGLIRYIPDVEFQVAGNINDRGEALITVYWQYQDEEESITVRI</sequence>
<proteinExistence type="predicted"/>
<keyword evidence="2" id="KW-1185">Reference proteome</keyword>
<evidence type="ECO:0008006" key="3">
    <source>
        <dbReference type="Google" id="ProtNLM"/>
    </source>
</evidence>
<name>A0ABR8AB14_9CYAN</name>
<dbReference type="RefSeq" id="WP_190548527.1">
    <property type="nucleotide sequence ID" value="NZ_CAWPNO010000050.1"/>
</dbReference>
<evidence type="ECO:0000313" key="2">
    <source>
        <dbReference type="Proteomes" id="UP000658514"/>
    </source>
</evidence>
<dbReference type="SUPFAM" id="SSF160719">
    <property type="entry name" value="gpW/gp25-like"/>
    <property type="match status" value="1"/>
</dbReference>
<protein>
    <recommendedName>
        <fullName evidence="3">IraD/Gp25-like domain-containing protein</fullName>
    </recommendedName>
</protein>
<dbReference type="Proteomes" id="UP000658514">
    <property type="component" value="Unassembled WGS sequence"/>
</dbReference>
<dbReference type="EMBL" id="JACJQH010000019">
    <property type="protein sequence ID" value="MBD2196620.1"/>
    <property type="molecule type" value="Genomic_DNA"/>
</dbReference>
<reference evidence="1 2" key="1">
    <citation type="journal article" date="2020" name="ISME J.">
        <title>Comparative genomics reveals insights into cyanobacterial evolution and habitat adaptation.</title>
        <authorList>
            <person name="Chen M.Y."/>
            <person name="Teng W.K."/>
            <person name="Zhao L."/>
            <person name="Hu C.X."/>
            <person name="Zhou Y.K."/>
            <person name="Han B.P."/>
            <person name="Song L.R."/>
            <person name="Shu W.S."/>
        </authorList>
    </citation>
    <scope>NUCLEOTIDE SEQUENCE [LARGE SCALE GENOMIC DNA]</scope>
    <source>
        <strain evidence="1 2">FACHB-288</strain>
    </source>
</reference>
<evidence type="ECO:0000313" key="1">
    <source>
        <dbReference type="EMBL" id="MBD2196620.1"/>
    </source>
</evidence>